<keyword evidence="1" id="KW-0472">Membrane</keyword>
<proteinExistence type="predicted"/>
<name>S7T8T3_9BACT</name>
<evidence type="ECO:0000313" key="2">
    <source>
        <dbReference type="EMBL" id="EPR32915.1"/>
    </source>
</evidence>
<keyword evidence="3" id="KW-1185">Reference proteome</keyword>
<comment type="caution">
    <text evidence="2">The sequence shown here is derived from an EMBL/GenBank/DDBJ whole genome shotgun (WGS) entry which is preliminary data.</text>
</comment>
<dbReference type="EMBL" id="ATHI01000026">
    <property type="protein sequence ID" value="EPR32915.1"/>
    <property type="molecule type" value="Genomic_DNA"/>
</dbReference>
<accession>S7T8T3</accession>
<keyword evidence="1" id="KW-0812">Transmembrane</keyword>
<organism evidence="2 3">
    <name type="scientific">Alkalidesulfovibrio alkalitolerans DSM 16529</name>
    <dbReference type="NCBI Taxonomy" id="1121439"/>
    <lineage>
        <taxon>Bacteria</taxon>
        <taxon>Pseudomonadati</taxon>
        <taxon>Thermodesulfobacteriota</taxon>
        <taxon>Desulfovibrionia</taxon>
        <taxon>Desulfovibrionales</taxon>
        <taxon>Desulfovibrionaceae</taxon>
        <taxon>Alkalidesulfovibrio</taxon>
    </lineage>
</organism>
<dbReference type="RefSeq" id="WP_020887050.1">
    <property type="nucleotide sequence ID" value="NZ_ATHI01000026.1"/>
</dbReference>
<dbReference type="PATRIC" id="fig|1121439.3.peg.1705"/>
<dbReference type="AlphaFoldDB" id="S7T8T3"/>
<gene>
    <name evidence="2" type="ORF">dsat_0356</name>
</gene>
<protein>
    <submittedName>
        <fullName evidence="2">Uncharacterized protein</fullName>
    </submittedName>
</protein>
<keyword evidence="1" id="KW-1133">Transmembrane helix</keyword>
<reference evidence="2 3" key="1">
    <citation type="journal article" date="2013" name="Genome Announc.">
        <title>Draft genome sequences for three mercury-methylating, sulfate-reducing bacteria.</title>
        <authorList>
            <person name="Brown S.D."/>
            <person name="Hurt R.A.Jr."/>
            <person name="Gilmour C.C."/>
            <person name="Elias D.A."/>
        </authorList>
    </citation>
    <scope>NUCLEOTIDE SEQUENCE [LARGE SCALE GENOMIC DNA]</scope>
    <source>
        <strain evidence="2 3">DSM 16529</strain>
    </source>
</reference>
<evidence type="ECO:0000256" key="1">
    <source>
        <dbReference type="SAM" id="Phobius"/>
    </source>
</evidence>
<evidence type="ECO:0000313" key="3">
    <source>
        <dbReference type="Proteomes" id="UP000014975"/>
    </source>
</evidence>
<dbReference type="Proteomes" id="UP000014975">
    <property type="component" value="Unassembled WGS sequence"/>
</dbReference>
<feature type="transmembrane region" description="Helical" evidence="1">
    <location>
        <begin position="22"/>
        <end position="40"/>
    </location>
</feature>
<sequence length="43" mass="5011">MQPAEFTEAYMRFTSFLYENRIWYGGAGALILLIVGLWATRRP</sequence>